<dbReference type="CDD" id="cd06171">
    <property type="entry name" value="Sigma70_r4"/>
    <property type="match status" value="1"/>
</dbReference>
<dbReference type="InterPro" id="IPR013324">
    <property type="entry name" value="RNA_pol_sigma_r3/r4-like"/>
</dbReference>
<dbReference type="eggNOG" id="COG1595">
    <property type="taxonomic scope" value="Bacteria"/>
</dbReference>
<evidence type="ECO:0000313" key="8">
    <source>
        <dbReference type="EMBL" id="AFY85008.1"/>
    </source>
</evidence>
<dbReference type="AlphaFoldDB" id="K9TRI0"/>
<dbReference type="RefSeq" id="WP_015151617.1">
    <property type="nucleotide sequence ID" value="NC_019693.1"/>
</dbReference>
<evidence type="ECO:0000256" key="5">
    <source>
        <dbReference type="ARBA" id="ARBA00023163"/>
    </source>
</evidence>
<keyword evidence="2" id="KW-0805">Transcription regulation</keyword>
<feature type="domain" description="RNA polymerase sigma-70 region 2" evidence="6">
    <location>
        <begin position="33"/>
        <end position="98"/>
    </location>
</feature>
<dbReference type="PANTHER" id="PTHR43133">
    <property type="entry name" value="RNA POLYMERASE ECF-TYPE SIGMA FACTO"/>
    <property type="match status" value="1"/>
</dbReference>
<dbReference type="SUPFAM" id="SSF88946">
    <property type="entry name" value="Sigma2 domain of RNA polymerase sigma factors"/>
    <property type="match status" value="1"/>
</dbReference>
<sequence>MVQSTTADIQILTEEEQLLKRLAAGEDQAFWSLFQQHRDHLFRCCLKWMNGNSTEAEDLLSQAMLKAWKKAHKYAEKIENFKSWITKLIRNYWLDLKRIRGLNTVEYIECYGHQEELKWVSVQDSPASALENDEQKSVIRSAINQLPIRVRETFILHFYQEFSHQEIAQKLEISYPNVCKRISQARAILREELRGYFIEEENLLIKSVVTPVETELVTEEISQKNVEEVDTLVDQRLTSSVGVTIAETVVSEEAIEVEQFQPPSESVAIAATSHRTLSIIKTADSCVKSPLSESLLASILAWVQLPEKPKNWGRFWLPVRWIRERYQVRQWVEKWMVKTESPPGTGVASCQPRIKSLSPKNMRGNFSLSLTSLKGANFLDNINSDPRLYGISLRLKKEDKPPDFCLCFL</sequence>
<dbReference type="EMBL" id="CP003607">
    <property type="protein sequence ID" value="AFY85008.1"/>
    <property type="molecule type" value="Genomic_DNA"/>
</dbReference>
<evidence type="ECO:0000313" key="9">
    <source>
        <dbReference type="Proteomes" id="UP000010367"/>
    </source>
</evidence>
<gene>
    <name evidence="8" type="ORF">Oscil6304_5525</name>
</gene>
<evidence type="ECO:0000259" key="6">
    <source>
        <dbReference type="Pfam" id="PF04542"/>
    </source>
</evidence>
<keyword evidence="3" id="KW-0731">Sigma factor</keyword>
<dbReference type="Gene3D" id="1.10.1740.10">
    <property type="match status" value="1"/>
</dbReference>
<evidence type="ECO:0000256" key="3">
    <source>
        <dbReference type="ARBA" id="ARBA00023082"/>
    </source>
</evidence>
<dbReference type="Proteomes" id="UP000010367">
    <property type="component" value="Chromosome"/>
</dbReference>
<evidence type="ECO:0000259" key="7">
    <source>
        <dbReference type="Pfam" id="PF08281"/>
    </source>
</evidence>
<keyword evidence="4" id="KW-0238">DNA-binding</keyword>
<dbReference type="InParanoid" id="K9TRI0"/>
<evidence type="ECO:0000256" key="4">
    <source>
        <dbReference type="ARBA" id="ARBA00023125"/>
    </source>
</evidence>
<dbReference type="Gene3D" id="1.10.10.10">
    <property type="entry name" value="Winged helix-like DNA-binding domain superfamily/Winged helix DNA-binding domain"/>
    <property type="match status" value="1"/>
</dbReference>
<dbReference type="KEGG" id="oac:Oscil6304_5525"/>
<dbReference type="HOGENOM" id="CLU_672396_0_0_3"/>
<dbReference type="STRING" id="56110.Oscil6304_5525"/>
<dbReference type="Pfam" id="PF04542">
    <property type="entry name" value="Sigma70_r2"/>
    <property type="match status" value="1"/>
</dbReference>
<comment type="similarity">
    <text evidence="1">Belongs to the sigma-70 factor family. ECF subfamily.</text>
</comment>
<dbReference type="InterPro" id="IPR007627">
    <property type="entry name" value="RNA_pol_sigma70_r2"/>
</dbReference>
<reference evidence="8 9" key="1">
    <citation type="submission" date="2012-06" db="EMBL/GenBank/DDBJ databases">
        <title>Finished chromosome of genome of Oscillatoria acuminata PCC 6304.</title>
        <authorList>
            <consortium name="US DOE Joint Genome Institute"/>
            <person name="Gugger M."/>
            <person name="Coursin T."/>
            <person name="Rippka R."/>
            <person name="Tandeau De Marsac N."/>
            <person name="Huntemann M."/>
            <person name="Wei C.-L."/>
            <person name="Han J."/>
            <person name="Detter J.C."/>
            <person name="Han C."/>
            <person name="Tapia R."/>
            <person name="Davenport K."/>
            <person name="Daligault H."/>
            <person name="Erkkila T."/>
            <person name="Gu W."/>
            <person name="Munk A.C.C."/>
            <person name="Teshima H."/>
            <person name="Xu Y."/>
            <person name="Chain P."/>
            <person name="Chen A."/>
            <person name="Krypides N."/>
            <person name="Mavromatis K."/>
            <person name="Markowitz V."/>
            <person name="Szeto E."/>
            <person name="Ivanova N."/>
            <person name="Mikhailova N."/>
            <person name="Ovchinnikova G."/>
            <person name="Pagani I."/>
            <person name="Pati A."/>
            <person name="Goodwin L."/>
            <person name="Peters L."/>
            <person name="Pitluck S."/>
            <person name="Woyke T."/>
            <person name="Kerfeld C."/>
        </authorList>
    </citation>
    <scope>NUCLEOTIDE SEQUENCE [LARGE SCALE GENOMIC DNA]</scope>
    <source>
        <strain evidence="8 9">PCC 6304</strain>
    </source>
</reference>
<proteinExistence type="inferred from homology"/>
<dbReference type="InterPro" id="IPR036388">
    <property type="entry name" value="WH-like_DNA-bd_sf"/>
</dbReference>
<dbReference type="InterPro" id="IPR039425">
    <property type="entry name" value="RNA_pol_sigma-70-like"/>
</dbReference>
<dbReference type="GO" id="GO:0003677">
    <property type="term" value="F:DNA binding"/>
    <property type="evidence" value="ECO:0007669"/>
    <property type="project" value="UniProtKB-KW"/>
</dbReference>
<name>K9TRI0_9CYAN</name>
<accession>K9TRI0</accession>
<dbReference type="SUPFAM" id="SSF88659">
    <property type="entry name" value="Sigma3 and sigma4 domains of RNA polymerase sigma factors"/>
    <property type="match status" value="1"/>
</dbReference>
<dbReference type="GO" id="GO:0016987">
    <property type="term" value="F:sigma factor activity"/>
    <property type="evidence" value="ECO:0007669"/>
    <property type="project" value="UniProtKB-KW"/>
</dbReference>
<dbReference type="InterPro" id="IPR013249">
    <property type="entry name" value="RNA_pol_sigma70_r4_t2"/>
</dbReference>
<keyword evidence="9" id="KW-1185">Reference proteome</keyword>
<dbReference type="NCBIfam" id="TIGR02937">
    <property type="entry name" value="sigma70-ECF"/>
    <property type="match status" value="1"/>
</dbReference>
<dbReference type="Pfam" id="PF08281">
    <property type="entry name" value="Sigma70_r4_2"/>
    <property type="match status" value="1"/>
</dbReference>
<keyword evidence="5" id="KW-0804">Transcription</keyword>
<feature type="domain" description="RNA polymerase sigma factor 70 region 4 type 2" evidence="7">
    <location>
        <begin position="139"/>
        <end position="187"/>
    </location>
</feature>
<dbReference type="InterPro" id="IPR013325">
    <property type="entry name" value="RNA_pol_sigma_r2"/>
</dbReference>
<evidence type="ECO:0000256" key="2">
    <source>
        <dbReference type="ARBA" id="ARBA00023015"/>
    </source>
</evidence>
<dbReference type="GO" id="GO:0006352">
    <property type="term" value="P:DNA-templated transcription initiation"/>
    <property type="evidence" value="ECO:0007669"/>
    <property type="project" value="InterPro"/>
</dbReference>
<dbReference type="PANTHER" id="PTHR43133:SF8">
    <property type="entry name" value="RNA POLYMERASE SIGMA FACTOR HI_1459-RELATED"/>
    <property type="match status" value="1"/>
</dbReference>
<evidence type="ECO:0000256" key="1">
    <source>
        <dbReference type="ARBA" id="ARBA00010641"/>
    </source>
</evidence>
<protein>
    <submittedName>
        <fullName evidence="8">RNA polymerase sigma factor, sigma-70 family</fullName>
    </submittedName>
</protein>
<organism evidence="8 9">
    <name type="scientific">Oscillatoria acuminata PCC 6304</name>
    <dbReference type="NCBI Taxonomy" id="56110"/>
    <lineage>
        <taxon>Bacteria</taxon>
        <taxon>Bacillati</taxon>
        <taxon>Cyanobacteriota</taxon>
        <taxon>Cyanophyceae</taxon>
        <taxon>Oscillatoriophycideae</taxon>
        <taxon>Oscillatoriales</taxon>
        <taxon>Oscillatoriaceae</taxon>
        <taxon>Oscillatoria</taxon>
    </lineage>
</organism>
<dbReference type="InterPro" id="IPR014284">
    <property type="entry name" value="RNA_pol_sigma-70_dom"/>
</dbReference>